<proteinExistence type="predicted"/>
<name>A0A1I0DYW8_9FIRM</name>
<reference evidence="2 3" key="1">
    <citation type="submission" date="2016-10" db="EMBL/GenBank/DDBJ databases">
        <authorList>
            <person name="de Groot N.N."/>
        </authorList>
    </citation>
    <scope>NUCLEOTIDE SEQUENCE [LARGE SCALE GENOMIC DNA]</scope>
    <source>
        <strain evidence="2 3">DSM 18979</strain>
    </source>
</reference>
<feature type="transmembrane region" description="Helical" evidence="1">
    <location>
        <begin position="20"/>
        <end position="39"/>
    </location>
</feature>
<dbReference type="OrthoDB" id="2112872at2"/>
<keyword evidence="1" id="KW-0812">Transmembrane</keyword>
<gene>
    <name evidence="2" type="ORF">SAMN05660297_02224</name>
</gene>
<dbReference type="AlphaFoldDB" id="A0A1I0DYW8"/>
<protein>
    <submittedName>
        <fullName evidence="2">Uncharacterized protein</fullName>
    </submittedName>
</protein>
<dbReference type="RefSeq" id="WP_090443758.1">
    <property type="nucleotide sequence ID" value="NZ_FOHU01000009.1"/>
</dbReference>
<organism evidence="2 3">
    <name type="scientific">Natronincola peptidivorans</name>
    <dbReference type="NCBI Taxonomy" id="426128"/>
    <lineage>
        <taxon>Bacteria</taxon>
        <taxon>Bacillati</taxon>
        <taxon>Bacillota</taxon>
        <taxon>Clostridia</taxon>
        <taxon>Peptostreptococcales</taxon>
        <taxon>Natronincolaceae</taxon>
        <taxon>Natronincola</taxon>
    </lineage>
</organism>
<evidence type="ECO:0000313" key="2">
    <source>
        <dbReference type="EMBL" id="SET37936.1"/>
    </source>
</evidence>
<dbReference type="EMBL" id="FOHU01000009">
    <property type="protein sequence ID" value="SET37936.1"/>
    <property type="molecule type" value="Genomic_DNA"/>
</dbReference>
<keyword evidence="3" id="KW-1185">Reference proteome</keyword>
<evidence type="ECO:0000256" key="1">
    <source>
        <dbReference type="SAM" id="Phobius"/>
    </source>
</evidence>
<keyword evidence="1" id="KW-1133">Transmembrane helix</keyword>
<keyword evidence="1" id="KW-0472">Membrane</keyword>
<evidence type="ECO:0000313" key="3">
    <source>
        <dbReference type="Proteomes" id="UP000199568"/>
    </source>
</evidence>
<sequence>MKYCVLCQKHVEPVKSKWNWGWFIILCFTVVGGIGYAVYHVALKSKEHCPICNTKKLVESSQEEIENTRREKAKIGNGPLDNLEEKVLKALNIDKPIEIEEKAETAETAETGNGPLDNLGEKVLKALNIDKTVN</sequence>
<dbReference type="Proteomes" id="UP000199568">
    <property type="component" value="Unassembled WGS sequence"/>
</dbReference>
<accession>A0A1I0DYW8</accession>